<sequence>MTSNDLNPILVGVLGPKRVGKTTLISILIKGNSDEDNDDMTVIARGSGYTIEHVRELKVEQNGIARHIKFCEIHCDFQMDNIDERIHTANLLTDEYRSNWNRYKFPFQLAVFCFSYENPSLAKSILKLLPEFKREYPNVTLICLGLKSDVKYHQHYSKSNDHIKRLLKCRDKDFMMDCNYYNAESHFVLVPILIRLAHPRQEDLKLLHQWHEWKKHSE</sequence>
<dbReference type="SUPFAM" id="SSF52540">
    <property type="entry name" value="P-loop containing nucleoside triphosphate hydrolases"/>
    <property type="match status" value="1"/>
</dbReference>
<name>A0ABD2Q503_9PLAT</name>
<organism evidence="1 2">
    <name type="scientific">Cichlidogyrus casuarinus</name>
    <dbReference type="NCBI Taxonomy" id="1844966"/>
    <lineage>
        <taxon>Eukaryota</taxon>
        <taxon>Metazoa</taxon>
        <taxon>Spiralia</taxon>
        <taxon>Lophotrochozoa</taxon>
        <taxon>Platyhelminthes</taxon>
        <taxon>Monogenea</taxon>
        <taxon>Monopisthocotylea</taxon>
        <taxon>Dactylogyridea</taxon>
        <taxon>Ancyrocephalidae</taxon>
        <taxon>Cichlidogyrus</taxon>
    </lineage>
</organism>
<proteinExistence type="predicted"/>
<protein>
    <recommendedName>
        <fullName evidence="3">G domain-containing protein</fullName>
    </recommendedName>
</protein>
<evidence type="ECO:0008006" key="3">
    <source>
        <dbReference type="Google" id="ProtNLM"/>
    </source>
</evidence>
<evidence type="ECO:0000313" key="1">
    <source>
        <dbReference type="EMBL" id="KAL3314458.1"/>
    </source>
</evidence>
<dbReference type="AlphaFoldDB" id="A0ABD2Q503"/>
<comment type="caution">
    <text evidence="1">The sequence shown here is derived from an EMBL/GenBank/DDBJ whole genome shotgun (WGS) entry which is preliminary data.</text>
</comment>
<accession>A0ABD2Q503</accession>
<dbReference type="Gene3D" id="3.40.50.300">
    <property type="entry name" value="P-loop containing nucleotide triphosphate hydrolases"/>
    <property type="match status" value="1"/>
</dbReference>
<evidence type="ECO:0000313" key="2">
    <source>
        <dbReference type="Proteomes" id="UP001626550"/>
    </source>
</evidence>
<dbReference type="InterPro" id="IPR027417">
    <property type="entry name" value="P-loop_NTPase"/>
</dbReference>
<reference evidence="1 2" key="1">
    <citation type="submission" date="2024-11" db="EMBL/GenBank/DDBJ databases">
        <title>Adaptive evolution of stress response genes in parasites aligns with host niche diversity.</title>
        <authorList>
            <person name="Hahn C."/>
            <person name="Resl P."/>
        </authorList>
    </citation>
    <scope>NUCLEOTIDE SEQUENCE [LARGE SCALE GENOMIC DNA]</scope>
    <source>
        <strain evidence="1">EGGRZ-B1_66</strain>
        <tissue evidence="1">Body</tissue>
    </source>
</reference>
<dbReference type="Proteomes" id="UP001626550">
    <property type="component" value="Unassembled WGS sequence"/>
</dbReference>
<keyword evidence="2" id="KW-1185">Reference proteome</keyword>
<dbReference type="EMBL" id="JBJKFK010000994">
    <property type="protein sequence ID" value="KAL3314458.1"/>
    <property type="molecule type" value="Genomic_DNA"/>
</dbReference>
<gene>
    <name evidence="1" type="ORF">Ciccas_006923</name>
</gene>